<feature type="domain" description="Transglycosylase SLT" evidence="3">
    <location>
        <begin position="198"/>
        <end position="298"/>
    </location>
</feature>
<feature type="transmembrane region" description="Helical" evidence="2">
    <location>
        <begin position="125"/>
        <end position="143"/>
    </location>
</feature>
<dbReference type="Gene3D" id="1.10.530.10">
    <property type="match status" value="1"/>
</dbReference>
<reference evidence="4 5" key="1">
    <citation type="submission" date="2018-04" db="EMBL/GenBank/DDBJ databases">
        <title>Active sludge and wastewater microbial communities from Klosterneuburg, Austria.</title>
        <authorList>
            <person name="Wagner M."/>
        </authorList>
    </citation>
    <scope>NUCLEOTIDE SEQUENCE [LARGE SCALE GENOMIC DNA]</scope>
    <source>
        <strain evidence="4 5">Nm49</strain>
    </source>
</reference>
<keyword evidence="2" id="KW-0472">Membrane</keyword>
<dbReference type="InterPro" id="IPR008258">
    <property type="entry name" value="Transglycosylase_SLT_dom_1"/>
</dbReference>
<feature type="compositionally biased region" description="Polar residues" evidence="1">
    <location>
        <begin position="1"/>
        <end position="12"/>
    </location>
</feature>
<feature type="compositionally biased region" description="Basic residues" evidence="1">
    <location>
        <begin position="36"/>
        <end position="45"/>
    </location>
</feature>
<evidence type="ECO:0000256" key="1">
    <source>
        <dbReference type="SAM" id="MobiDB-lite"/>
    </source>
</evidence>
<name>A0A2T5HXJ2_9PROT</name>
<dbReference type="Pfam" id="PF01464">
    <property type="entry name" value="SLT"/>
    <property type="match status" value="1"/>
</dbReference>
<feature type="transmembrane region" description="Helical" evidence="2">
    <location>
        <begin position="91"/>
        <end position="113"/>
    </location>
</feature>
<dbReference type="Proteomes" id="UP000244128">
    <property type="component" value="Unassembled WGS sequence"/>
</dbReference>
<sequence length="371" mass="41558">MDKTTRASNSGPANVKPRPKRRRTAAARNSNDPSKPPRKRPKRNQPGRFQQTLLLTGIEILGLSSAAVCAIILLLGYSAGQFSGTSFFGHLLPFTAGVLVLILAASVFLLGWWKLRQWLRRYSEFFMPVLSLSLALLTGWLVTHDQFSLAYGNFRTLVGGKEEAGRVTISHQVYAAYRRHDSAQLQKMVNRSQEYRQAIEDAARSFDIDAHLLHGIAATESSFIPRDSHDGGRGLFQITRVPEAVITQARRRLNVEKIVLDNPRHNAFVAAATFKHYLAEMKDDLFLGLLAYNIGPANGGLRFIMQQYGATDFTTIQPYLQTLPRDYPIRVLAFSLAFRLWQQEGRLLAYEEGNNAIRIQRIGIPGLHAGL</sequence>
<gene>
    <name evidence="4" type="ORF">C8R26_1197</name>
</gene>
<accession>A0A2T5HXJ2</accession>
<keyword evidence="2" id="KW-0812">Transmembrane</keyword>
<feature type="region of interest" description="Disordered" evidence="1">
    <location>
        <begin position="1"/>
        <end position="46"/>
    </location>
</feature>
<dbReference type="EMBL" id="QAOI01000019">
    <property type="protein sequence ID" value="PTQ76293.1"/>
    <property type="molecule type" value="Genomic_DNA"/>
</dbReference>
<keyword evidence="2" id="KW-1133">Transmembrane helix</keyword>
<evidence type="ECO:0000259" key="3">
    <source>
        <dbReference type="Pfam" id="PF01464"/>
    </source>
</evidence>
<organism evidence="4 5">
    <name type="scientific">Nitrosomonas oligotropha</name>
    <dbReference type="NCBI Taxonomy" id="42354"/>
    <lineage>
        <taxon>Bacteria</taxon>
        <taxon>Pseudomonadati</taxon>
        <taxon>Pseudomonadota</taxon>
        <taxon>Betaproteobacteria</taxon>
        <taxon>Nitrosomonadales</taxon>
        <taxon>Nitrosomonadaceae</taxon>
        <taxon>Nitrosomonas</taxon>
    </lineage>
</organism>
<evidence type="ECO:0000256" key="2">
    <source>
        <dbReference type="SAM" id="Phobius"/>
    </source>
</evidence>
<comment type="caution">
    <text evidence="4">The sequence shown here is derived from an EMBL/GenBank/DDBJ whole genome shotgun (WGS) entry which is preliminary data.</text>
</comment>
<protein>
    <submittedName>
        <fullName evidence="4">Transglycosylase-like protein with SLT domain</fullName>
    </submittedName>
</protein>
<proteinExistence type="predicted"/>
<dbReference type="AlphaFoldDB" id="A0A2T5HXJ2"/>
<feature type="transmembrane region" description="Helical" evidence="2">
    <location>
        <begin position="52"/>
        <end position="79"/>
    </location>
</feature>
<evidence type="ECO:0000313" key="4">
    <source>
        <dbReference type="EMBL" id="PTQ76293.1"/>
    </source>
</evidence>
<evidence type="ECO:0000313" key="5">
    <source>
        <dbReference type="Proteomes" id="UP000244128"/>
    </source>
</evidence>
<dbReference type="InterPro" id="IPR023346">
    <property type="entry name" value="Lysozyme-like_dom_sf"/>
</dbReference>
<dbReference type="SUPFAM" id="SSF53955">
    <property type="entry name" value="Lysozyme-like"/>
    <property type="match status" value="1"/>
</dbReference>